<dbReference type="InterPro" id="IPR054612">
    <property type="entry name" value="Phage_capsid-like_C"/>
</dbReference>
<comment type="subcellular location">
    <subcellularLocation>
        <location evidence="1">Virion</location>
    </subcellularLocation>
</comment>
<keyword evidence="5" id="KW-1185">Reference proteome</keyword>
<dbReference type="SUPFAM" id="SSF56563">
    <property type="entry name" value="Major capsid protein gp5"/>
    <property type="match status" value="1"/>
</dbReference>
<keyword evidence="2" id="KW-0175">Coiled coil</keyword>
<dbReference type="RefSeq" id="WP_369705497.1">
    <property type="nucleotide sequence ID" value="NZ_JBGEWD010000021.1"/>
</dbReference>
<reference evidence="4 5" key="1">
    <citation type="submission" date="2024-08" db="EMBL/GenBank/DDBJ databases">
        <title>Clostridium lapicellarii sp. nov., and Clostridium renhuaiense sp. nov., two species isolated from the mud in a fermentation cellar used for producing sauce-flavour Chinese liquors.</title>
        <authorList>
            <person name="Yang F."/>
            <person name="Wang H."/>
            <person name="Chen L.Q."/>
            <person name="Zhou N."/>
            <person name="Lu J.J."/>
            <person name="Pu X.X."/>
            <person name="Wan B."/>
            <person name="Wang L."/>
            <person name="Liu S.J."/>
        </authorList>
    </citation>
    <scope>NUCLEOTIDE SEQUENCE [LARGE SCALE GENOMIC DNA]</scope>
    <source>
        <strain evidence="4 5">MT-5</strain>
    </source>
</reference>
<evidence type="ECO:0000313" key="5">
    <source>
        <dbReference type="Proteomes" id="UP001564657"/>
    </source>
</evidence>
<feature type="coiled-coil region" evidence="2">
    <location>
        <begin position="4"/>
        <end position="63"/>
    </location>
</feature>
<dbReference type="Gene3D" id="3.30.2400.10">
    <property type="entry name" value="Major capsid protein gp5"/>
    <property type="match status" value="1"/>
</dbReference>
<sequence>MDKLKELQDKLTNLQAESKALIAKDDATAEDIDAKLDEIKATKAKIEAQEQIIEDEKAQAKAQVAAKKPANEPVYAQPIDHDEKKWKGGMGEFLQAVAVASKPGGKFDNRLTFHNSASGANEGVAAEGGFLLESDFIADLMSTMDAETQVANRIRKIPIGANTNKLTTPAVDETSRADGSRWGGVQAYWAAEAGTVASSKPKFREFELKLEKLIALCYATDELLADSTALNAIIKQAYAEEMSFKVDDAIINGDGVGKPLGILNSPALVTVPKESSQTAGTIVPANINKMWLRMPARLRKNAVWYMNQEVDTQLTEMALNVGTGGTIHPLALEYQQKGTLKGAPVISIEQCAALGTKGDFILTDPTQYVGIDKSAPSADVSIHVRFLYDEQLFRFIYRFNGAPYRNKPITPYKGNFELSPFVTLANR</sequence>
<gene>
    <name evidence="4" type="ORF">AB8U03_15650</name>
</gene>
<evidence type="ECO:0000313" key="4">
    <source>
        <dbReference type="EMBL" id="MEY8001604.1"/>
    </source>
</evidence>
<evidence type="ECO:0000256" key="1">
    <source>
        <dbReference type="ARBA" id="ARBA00004328"/>
    </source>
</evidence>
<feature type="domain" description="Phage capsid-like C-terminal" evidence="3">
    <location>
        <begin position="128"/>
        <end position="413"/>
    </location>
</feature>
<evidence type="ECO:0000256" key="2">
    <source>
        <dbReference type="SAM" id="Coils"/>
    </source>
</evidence>
<dbReference type="NCBIfam" id="TIGR01554">
    <property type="entry name" value="major_cap_HK97"/>
    <property type="match status" value="1"/>
</dbReference>
<dbReference type="Pfam" id="PF05065">
    <property type="entry name" value="Phage_capsid"/>
    <property type="match status" value="1"/>
</dbReference>
<name>A0ABV4BS54_9CLOT</name>
<protein>
    <submittedName>
        <fullName evidence="4">Phage major capsid protein</fullName>
    </submittedName>
</protein>
<dbReference type="InterPro" id="IPR024455">
    <property type="entry name" value="Phage_capsid"/>
</dbReference>
<organism evidence="4 5">
    <name type="scientific">Clostridium moutaii</name>
    <dbReference type="NCBI Taxonomy" id="3240932"/>
    <lineage>
        <taxon>Bacteria</taxon>
        <taxon>Bacillati</taxon>
        <taxon>Bacillota</taxon>
        <taxon>Clostridia</taxon>
        <taxon>Eubacteriales</taxon>
        <taxon>Clostridiaceae</taxon>
        <taxon>Clostridium</taxon>
    </lineage>
</organism>
<proteinExistence type="predicted"/>
<evidence type="ECO:0000259" key="3">
    <source>
        <dbReference type="Pfam" id="PF05065"/>
    </source>
</evidence>
<dbReference type="EMBL" id="JBGEWD010000021">
    <property type="protein sequence ID" value="MEY8001604.1"/>
    <property type="molecule type" value="Genomic_DNA"/>
</dbReference>
<comment type="caution">
    <text evidence="4">The sequence shown here is derived from an EMBL/GenBank/DDBJ whole genome shotgun (WGS) entry which is preliminary data.</text>
</comment>
<dbReference type="Proteomes" id="UP001564657">
    <property type="component" value="Unassembled WGS sequence"/>
</dbReference>
<accession>A0ABV4BS54</accession>